<dbReference type="InterPro" id="IPR010736">
    <property type="entry name" value="SHIPPO-rpt"/>
</dbReference>
<evidence type="ECO:0000313" key="2">
    <source>
        <dbReference type="EMBL" id="EAY11742.1"/>
    </source>
</evidence>
<dbReference type="Pfam" id="PF07004">
    <property type="entry name" value="SHIPPO-rpt"/>
    <property type="match status" value="3"/>
</dbReference>
<dbReference type="InterPro" id="IPR059162">
    <property type="entry name" value="RIIAD1"/>
</dbReference>
<dbReference type="AlphaFoldDB" id="A2E6C9"/>
<evidence type="ECO:0000313" key="3">
    <source>
        <dbReference type="Proteomes" id="UP000001542"/>
    </source>
</evidence>
<reference evidence="2" key="1">
    <citation type="submission" date="2006-10" db="EMBL/GenBank/DDBJ databases">
        <authorList>
            <person name="Amadeo P."/>
            <person name="Zhao Q."/>
            <person name="Wortman J."/>
            <person name="Fraser-Liggett C."/>
            <person name="Carlton J."/>
        </authorList>
    </citation>
    <scope>NUCLEOTIDE SEQUENCE</scope>
    <source>
        <strain evidence="2">G3</strain>
    </source>
</reference>
<dbReference type="RefSeq" id="XP_001323965.1">
    <property type="nucleotide sequence ID" value="XM_001323930.1"/>
</dbReference>
<proteinExistence type="predicted"/>
<dbReference type="Proteomes" id="UP000001542">
    <property type="component" value="Unassembled WGS sequence"/>
</dbReference>
<feature type="compositionally biased region" description="Basic and acidic residues" evidence="1">
    <location>
        <begin position="321"/>
        <end position="334"/>
    </location>
</feature>
<protein>
    <submittedName>
        <fullName evidence="2">Uncharacterized protein</fullName>
    </submittedName>
</protein>
<gene>
    <name evidence="2" type="ORF">TVAG_106370</name>
</gene>
<dbReference type="VEuPathDB" id="TrichDB:TVAG_106370"/>
<evidence type="ECO:0000256" key="1">
    <source>
        <dbReference type="SAM" id="MobiDB-lite"/>
    </source>
</evidence>
<dbReference type="PANTHER" id="PTHR21580">
    <property type="entry name" value="SHIPPO-1-RELATED"/>
    <property type="match status" value="1"/>
</dbReference>
<dbReference type="PANTHER" id="PTHR21580:SF60">
    <property type="entry name" value="SPERM-TAIL PG-RICH REPEAT-CONTAINING PROTEIN 2"/>
    <property type="match status" value="1"/>
</dbReference>
<dbReference type="VEuPathDB" id="TrichDB:TVAGG3_0039400"/>
<organism evidence="2 3">
    <name type="scientific">Trichomonas vaginalis (strain ATCC PRA-98 / G3)</name>
    <dbReference type="NCBI Taxonomy" id="412133"/>
    <lineage>
        <taxon>Eukaryota</taxon>
        <taxon>Metamonada</taxon>
        <taxon>Parabasalia</taxon>
        <taxon>Trichomonadida</taxon>
        <taxon>Trichomonadidae</taxon>
        <taxon>Trichomonas</taxon>
    </lineage>
</organism>
<dbReference type="OrthoDB" id="6334211at2759"/>
<feature type="region of interest" description="Disordered" evidence="1">
    <location>
        <begin position="74"/>
        <end position="95"/>
    </location>
</feature>
<dbReference type="KEGG" id="tva:4769711"/>
<keyword evidence="3" id="KW-1185">Reference proteome</keyword>
<dbReference type="SUPFAM" id="SSF47391">
    <property type="entry name" value="Dimerization-anchoring domain of cAMP-dependent PK regulatory subunit"/>
    <property type="match status" value="1"/>
</dbReference>
<accession>A2E6C9</accession>
<dbReference type="InParanoid" id="A2E6C9"/>
<feature type="region of interest" description="Disordered" evidence="1">
    <location>
        <begin position="152"/>
        <end position="188"/>
    </location>
</feature>
<feature type="region of interest" description="Disordered" evidence="1">
    <location>
        <begin position="1"/>
        <end position="31"/>
    </location>
</feature>
<dbReference type="InterPro" id="IPR051291">
    <property type="entry name" value="CIMAP"/>
</dbReference>
<reference evidence="2" key="2">
    <citation type="journal article" date="2007" name="Science">
        <title>Draft genome sequence of the sexually transmitted pathogen Trichomonas vaginalis.</title>
        <authorList>
            <person name="Carlton J.M."/>
            <person name="Hirt R.P."/>
            <person name="Silva J.C."/>
            <person name="Delcher A.L."/>
            <person name="Schatz M."/>
            <person name="Zhao Q."/>
            <person name="Wortman J.R."/>
            <person name="Bidwell S.L."/>
            <person name="Alsmark U.C.M."/>
            <person name="Besteiro S."/>
            <person name="Sicheritz-Ponten T."/>
            <person name="Noel C.J."/>
            <person name="Dacks J.B."/>
            <person name="Foster P.G."/>
            <person name="Simillion C."/>
            <person name="Van de Peer Y."/>
            <person name="Miranda-Saavedra D."/>
            <person name="Barton G.J."/>
            <person name="Westrop G.D."/>
            <person name="Mueller S."/>
            <person name="Dessi D."/>
            <person name="Fiori P.L."/>
            <person name="Ren Q."/>
            <person name="Paulsen I."/>
            <person name="Zhang H."/>
            <person name="Bastida-Corcuera F.D."/>
            <person name="Simoes-Barbosa A."/>
            <person name="Brown M.T."/>
            <person name="Hayes R.D."/>
            <person name="Mukherjee M."/>
            <person name="Okumura C.Y."/>
            <person name="Schneider R."/>
            <person name="Smith A.J."/>
            <person name="Vanacova S."/>
            <person name="Villalvazo M."/>
            <person name="Haas B.J."/>
            <person name="Pertea M."/>
            <person name="Feldblyum T.V."/>
            <person name="Utterback T.R."/>
            <person name="Shu C.L."/>
            <person name="Osoegawa K."/>
            <person name="de Jong P.J."/>
            <person name="Hrdy I."/>
            <person name="Horvathova L."/>
            <person name="Zubacova Z."/>
            <person name="Dolezal P."/>
            <person name="Malik S.B."/>
            <person name="Logsdon J.M. Jr."/>
            <person name="Henze K."/>
            <person name="Gupta A."/>
            <person name="Wang C.C."/>
            <person name="Dunne R.L."/>
            <person name="Upcroft J.A."/>
            <person name="Upcroft P."/>
            <person name="White O."/>
            <person name="Salzberg S.L."/>
            <person name="Tang P."/>
            <person name="Chiu C.-H."/>
            <person name="Lee Y.-S."/>
            <person name="Embley T.M."/>
            <person name="Coombs G.H."/>
            <person name="Mottram J.C."/>
            <person name="Tachezy J."/>
            <person name="Fraser-Liggett C.M."/>
            <person name="Johnson P.J."/>
        </authorList>
    </citation>
    <scope>NUCLEOTIDE SEQUENCE [LARGE SCALE GENOMIC DNA]</scope>
    <source>
        <strain evidence="2">G3</strain>
    </source>
</reference>
<dbReference type="CDD" id="cd22971">
    <property type="entry name" value="DD_RIIAD1"/>
    <property type="match status" value="1"/>
</dbReference>
<name>A2E6C9_TRIV3</name>
<sequence length="346" mass="38961">MNNHWGETPLAKTAPVTDLKPKPVSPMKTPKTMKRNTLSLLSYKRPTGEMLLCNISTFGKDAPKIAIGCSRPKSVFPDQTPGPGHYDPTDPGESRKIHHHISKTVEKPRATDTANIDFINYRIFPSLAPATIPKTSHQEYFSFDKDIPGPSFIPPSTLTSKGHKIEPIRPTRNPGETAPGPGYYNPTYEKTKPAYVSKTTRNTDHFPGSTTPGPGTYNPNFDAELTVQPKFTIGNKVRNKRRRKNDPPEVPRGKLIGVAQFVFPMDPSMNEDDVFRYIASHPQLKFIVNEIMEYVLINKPDDPLKFIHELFYEMKLARKQVEDEQHDSPDKDFQPPDTIVVGQDTN</sequence>
<feature type="region of interest" description="Disordered" evidence="1">
    <location>
        <begin position="321"/>
        <end position="346"/>
    </location>
</feature>
<dbReference type="EMBL" id="DS113313">
    <property type="protein sequence ID" value="EAY11742.1"/>
    <property type="molecule type" value="Genomic_DNA"/>
</dbReference>